<dbReference type="Proteomes" id="UP001629744">
    <property type="component" value="Unassembled WGS sequence"/>
</dbReference>
<dbReference type="RefSeq" id="WP_348610935.1">
    <property type="nucleotide sequence ID" value="NZ_CP157276.1"/>
</dbReference>
<protein>
    <submittedName>
        <fullName evidence="1">Uncharacterized protein</fullName>
    </submittedName>
</protein>
<name>A0ABW9FZQ6_9NOCA</name>
<keyword evidence="2" id="KW-1185">Reference proteome</keyword>
<evidence type="ECO:0000313" key="2">
    <source>
        <dbReference type="Proteomes" id="UP001629744"/>
    </source>
</evidence>
<comment type="caution">
    <text evidence="1">The sequence shown here is derived from an EMBL/GenBank/DDBJ whole genome shotgun (WGS) entry which is preliminary data.</text>
</comment>
<evidence type="ECO:0000313" key="1">
    <source>
        <dbReference type="EMBL" id="MFM1731116.1"/>
    </source>
</evidence>
<dbReference type="EMBL" id="JBDLNU010000006">
    <property type="protein sequence ID" value="MFM1731116.1"/>
    <property type="molecule type" value="Genomic_DNA"/>
</dbReference>
<proteinExistence type="predicted"/>
<sequence>MTVDYDDADDARGVAAWSRLMHIGAHEGDIGTRPDLSSLGIDEVHRVCIRAWKYSRADFEPNFSVELKRSQWRETCALAGSIAESLMLSAAAYIEAVWHQRAIQAKTEPAGMALAQRYLADSAIDAAVGVGHRLANFVVRVARTSPDAQANLAQLTSRQKLGPTYLPFATDDSDAWLSLNAETVKRLKKALDHSLHAAPLDALHELVISPEWVAAAHIRAENFHRWRKEHEYVTGVDAHSGNAQDIHDAEKKHTGRAVGGYGRRHKVSDGLTAKTTDAAGDSIRRIAQAFDLILTNTVGTVLPTQHGGFTVDIDDPKGIRTYRVQPSTATYS</sequence>
<gene>
    <name evidence="1" type="ORF">ABEU19_004667</name>
</gene>
<organism evidence="1 2">
    <name type="scientific">Prescottella soli</name>
    <dbReference type="NCBI Taxonomy" id="1543852"/>
    <lineage>
        <taxon>Bacteria</taxon>
        <taxon>Bacillati</taxon>
        <taxon>Actinomycetota</taxon>
        <taxon>Actinomycetes</taxon>
        <taxon>Mycobacteriales</taxon>
        <taxon>Nocardiaceae</taxon>
        <taxon>Prescottella</taxon>
    </lineage>
</organism>
<accession>A0ABW9FZQ6</accession>
<reference evidence="1 2" key="1">
    <citation type="submission" date="2023-11" db="EMBL/GenBank/DDBJ databases">
        <authorList>
            <person name="Val-Calvo J."/>
            <person name="Scortti M."/>
            <person name="Vazquez-Boland J."/>
        </authorList>
    </citation>
    <scope>NUCLEOTIDE SEQUENCE [LARGE SCALE GENOMIC DNA]</scope>
    <source>
        <strain evidence="1 2">DSM 46662</strain>
    </source>
</reference>